<evidence type="ECO:0000313" key="1">
    <source>
        <dbReference type="EMBL" id="KAG3215238.1"/>
    </source>
</evidence>
<accession>A0A8T1HTM9</accession>
<gene>
    <name evidence="1" type="ORF">PC129_g13874</name>
</gene>
<organism evidence="1 2">
    <name type="scientific">Phytophthora cactorum</name>
    <dbReference type="NCBI Taxonomy" id="29920"/>
    <lineage>
        <taxon>Eukaryota</taxon>
        <taxon>Sar</taxon>
        <taxon>Stramenopiles</taxon>
        <taxon>Oomycota</taxon>
        <taxon>Peronosporomycetes</taxon>
        <taxon>Peronosporales</taxon>
        <taxon>Peronosporaceae</taxon>
        <taxon>Phytophthora</taxon>
    </lineage>
</organism>
<name>A0A8T1HTM9_9STRA</name>
<dbReference type="Proteomes" id="UP000760860">
    <property type="component" value="Unassembled WGS sequence"/>
</dbReference>
<reference evidence="1" key="1">
    <citation type="submission" date="2018-05" db="EMBL/GenBank/DDBJ databases">
        <title>Effector identification in a new, highly contiguous assembly of the strawberry crown rot pathogen Phytophthora cactorum.</title>
        <authorList>
            <person name="Armitage A.D."/>
            <person name="Nellist C.F."/>
            <person name="Bates H."/>
            <person name="Vickerstaff R.J."/>
            <person name="Harrison R.J."/>
        </authorList>
    </citation>
    <scope>NUCLEOTIDE SEQUENCE</scope>
    <source>
        <strain evidence="1">P421</strain>
    </source>
</reference>
<comment type="caution">
    <text evidence="1">The sequence shown here is derived from an EMBL/GenBank/DDBJ whole genome shotgun (WGS) entry which is preliminary data.</text>
</comment>
<protein>
    <submittedName>
        <fullName evidence="1">Uncharacterized protein</fullName>
    </submittedName>
</protein>
<proteinExistence type="predicted"/>
<evidence type="ECO:0000313" key="2">
    <source>
        <dbReference type="Proteomes" id="UP000760860"/>
    </source>
</evidence>
<dbReference type="AlphaFoldDB" id="A0A8T1HTM9"/>
<dbReference type="EMBL" id="RCMV01000572">
    <property type="protein sequence ID" value="KAG3215238.1"/>
    <property type="molecule type" value="Genomic_DNA"/>
</dbReference>
<sequence length="63" mass="6607">MSLQSVKSLENGAPRQCRSKLVNGGSCCPSRTMHATEGPAVDLAGASVQQNYPVYEMLVLGAP</sequence>